<protein>
    <submittedName>
        <fullName evidence="1">Uncharacterized protein</fullName>
    </submittedName>
</protein>
<reference evidence="1 2" key="1">
    <citation type="submission" date="2019-09" db="EMBL/GenBank/DDBJ databases">
        <authorList>
            <person name="Depoorter E."/>
        </authorList>
    </citation>
    <scope>NUCLEOTIDE SEQUENCE [LARGE SCALE GENOMIC DNA]</scope>
    <source>
        <strain evidence="1">LMG 20980</strain>
    </source>
</reference>
<accession>A0A6P2GDP9</accession>
<sequence>MLDARTRAGRIVGIQWIANDGSIAADLSSGEPFWAFAPEWIFKRVGGEEPKPLISIDSRGISWRYSANASGSTRYNHVPGWLIYGVF</sequence>
<dbReference type="AlphaFoldDB" id="A0A6P2GDP9"/>
<proteinExistence type="predicted"/>
<dbReference type="EMBL" id="CABVLY010000019">
    <property type="protein sequence ID" value="VVU51910.1"/>
    <property type="molecule type" value="Genomic_DNA"/>
</dbReference>
<gene>
    <name evidence="1" type="ORF">BAN20980_04633</name>
</gene>
<evidence type="ECO:0000313" key="2">
    <source>
        <dbReference type="Proteomes" id="UP000494201"/>
    </source>
</evidence>
<name>A0A6P2GDP9_9BURK</name>
<evidence type="ECO:0000313" key="1">
    <source>
        <dbReference type="EMBL" id="VVU51910.1"/>
    </source>
</evidence>
<organism evidence="1 2">
    <name type="scientific">Burkholderia anthina</name>
    <dbReference type="NCBI Taxonomy" id="179879"/>
    <lineage>
        <taxon>Bacteria</taxon>
        <taxon>Pseudomonadati</taxon>
        <taxon>Pseudomonadota</taxon>
        <taxon>Betaproteobacteria</taxon>
        <taxon>Burkholderiales</taxon>
        <taxon>Burkholderiaceae</taxon>
        <taxon>Burkholderia</taxon>
        <taxon>Burkholderia cepacia complex</taxon>
    </lineage>
</organism>
<dbReference type="Proteomes" id="UP000494201">
    <property type="component" value="Unassembled WGS sequence"/>
</dbReference>